<protein>
    <submittedName>
        <fullName evidence="1">Uncharacterized protein</fullName>
    </submittedName>
</protein>
<accession>A0ACB8XZM0</accession>
<evidence type="ECO:0000313" key="2">
    <source>
        <dbReference type="Proteomes" id="UP001056120"/>
    </source>
</evidence>
<name>A0ACB8XZM0_9ASTR</name>
<sequence>MAAVSSFTLAGTPRTVEDIFTDYSGRRNGLIRALTHDVDELHGLCDPVSPPSETVPPELPEPTLGINFARDSMSRRDWLFLVAVHSDSWLMAVAFFCAAVGQLNASERAVNGREMSKTK</sequence>
<comment type="caution">
    <text evidence="1">The sequence shown here is derived from an EMBL/GenBank/DDBJ whole genome shotgun (WGS) entry which is preliminary data.</text>
</comment>
<reference evidence="1 2" key="2">
    <citation type="journal article" date="2022" name="Mol. Ecol. Resour.">
        <title>The genomes of chicory, endive, great burdock and yacon provide insights into Asteraceae paleo-polyploidization history and plant inulin production.</title>
        <authorList>
            <person name="Fan W."/>
            <person name="Wang S."/>
            <person name="Wang H."/>
            <person name="Wang A."/>
            <person name="Jiang F."/>
            <person name="Liu H."/>
            <person name="Zhao H."/>
            <person name="Xu D."/>
            <person name="Zhang Y."/>
        </authorList>
    </citation>
    <scope>NUCLEOTIDE SEQUENCE [LARGE SCALE GENOMIC DNA]</scope>
    <source>
        <strain evidence="2">cv. Yunnan</strain>
        <tissue evidence="1">Leaves</tissue>
    </source>
</reference>
<keyword evidence="2" id="KW-1185">Reference proteome</keyword>
<reference evidence="2" key="1">
    <citation type="journal article" date="2022" name="Mol. Ecol. Resour.">
        <title>The genomes of chicory, endive, great burdock and yacon provide insights into Asteraceae palaeo-polyploidization history and plant inulin production.</title>
        <authorList>
            <person name="Fan W."/>
            <person name="Wang S."/>
            <person name="Wang H."/>
            <person name="Wang A."/>
            <person name="Jiang F."/>
            <person name="Liu H."/>
            <person name="Zhao H."/>
            <person name="Xu D."/>
            <person name="Zhang Y."/>
        </authorList>
    </citation>
    <scope>NUCLEOTIDE SEQUENCE [LARGE SCALE GENOMIC DNA]</scope>
    <source>
        <strain evidence="2">cv. Yunnan</strain>
    </source>
</reference>
<dbReference type="Proteomes" id="UP001056120">
    <property type="component" value="Linkage Group LG29"/>
</dbReference>
<proteinExistence type="predicted"/>
<dbReference type="EMBL" id="CM042046">
    <property type="protein sequence ID" value="KAI3676551.1"/>
    <property type="molecule type" value="Genomic_DNA"/>
</dbReference>
<evidence type="ECO:0000313" key="1">
    <source>
        <dbReference type="EMBL" id="KAI3676551.1"/>
    </source>
</evidence>
<organism evidence="1 2">
    <name type="scientific">Smallanthus sonchifolius</name>
    <dbReference type="NCBI Taxonomy" id="185202"/>
    <lineage>
        <taxon>Eukaryota</taxon>
        <taxon>Viridiplantae</taxon>
        <taxon>Streptophyta</taxon>
        <taxon>Embryophyta</taxon>
        <taxon>Tracheophyta</taxon>
        <taxon>Spermatophyta</taxon>
        <taxon>Magnoliopsida</taxon>
        <taxon>eudicotyledons</taxon>
        <taxon>Gunneridae</taxon>
        <taxon>Pentapetalae</taxon>
        <taxon>asterids</taxon>
        <taxon>campanulids</taxon>
        <taxon>Asterales</taxon>
        <taxon>Asteraceae</taxon>
        <taxon>Asteroideae</taxon>
        <taxon>Heliantheae alliance</taxon>
        <taxon>Millerieae</taxon>
        <taxon>Smallanthus</taxon>
    </lineage>
</organism>
<gene>
    <name evidence="1" type="ORF">L1987_86162</name>
</gene>